<dbReference type="AlphaFoldDB" id="A0A485LTT5"/>
<organism evidence="6">
    <name type="scientific">anaerobic digester metagenome</name>
    <dbReference type="NCBI Taxonomy" id="1263854"/>
    <lineage>
        <taxon>unclassified sequences</taxon>
        <taxon>metagenomes</taxon>
        <taxon>ecological metagenomes</taxon>
    </lineage>
</organism>
<gene>
    <name evidence="6" type="ORF">SCFA_1100005</name>
</gene>
<dbReference type="InterPro" id="IPR036390">
    <property type="entry name" value="WH_DNA-bd_sf"/>
</dbReference>
<keyword evidence="3" id="KW-0238">DNA-binding</keyword>
<comment type="similarity">
    <text evidence="1">Belongs to the LysR transcriptional regulatory family.</text>
</comment>
<dbReference type="Gene3D" id="1.10.10.10">
    <property type="entry name" value="Winged helix-like DNA-binding domain superfamily/Winged helix DNA-binding domain"/>
    <property type="match status" value="1"/>
</dbReference>
<accession>A0A485LTT5</accession>
<dbReference type="GO" id="GO:0005829">
    <property type="term" value="C:cytosol"/>
    <property type="evidence" value="ECO:0007669"/>
    <property type="project" value="TreeGrafter"/>
</dbReference>
<dbReference type="SUPFAM" id="SSF53850">
    <property type="entry name" value="Periplasmic binding protein-like II"/>
    <property type="match status" value="1"/>
</dbReference>
<evidence type="ECO:0000313" key="6">
    <source>
        <dbReference type="EMBL" id="VFU11315.1"/>
    </source>
</evidence>
<name>A0A485LTT5_9ZZZZ</name>
<dbReference type="PRINTS" id="PR00039">
    <property type="entry name" value="HTHLYSR"/>
</dbReference>
<keyword evidence="4" id="KW-0804">Transcription</keyword>
<dbReference type="Gene3D" id="3.40.190.290">
    <property type="match status" value="1"/>
</dbReference>
<dbReference type="InterPro" id="IPR050950">
    <property type="entry name" value="HTH-type_LysR_regulators"/>
</dbReference>
<dbReference type="GO" id="GO:0003677">
    <property type="term" value="F:DNA binding"/>
    <property type="evidence" value="ECO:0007669"/>
    <property type="project" value="UniProtKB-KW"/>
</dbReference>
<proteinExistence type="inferred from homology"/>
<dbReference type="GO" id="GO:0003700">
    <property type="term" value="F:DNA-binding transcription factor activity"/>
    <property type="evidence" value="ECO:0007669"/>
    <property type="project" value="InterPro"/>
</dbReference>
<evidence type="ECO:0000259" key="5">
    <source>
        <dbReference type="PROSITE" id="PS50931"/>
    </source>
</evidence>
<sequence>MEMHQLEYVLAVAKYNNFTRAAEEIRTSQSSLSQQIAKLENELGISLFMRTTRSVQLTPAGAEFVTHAKRIMAEVAKARLCINEYVSIEKGNLTLGVIAVVGHSNIPKLIVSFQNNFPGIKMTLIEEQCEELLRMLHASKIDVAICQIAKPDPNFQFYPLLNDKMVLVTNHTHALANRKSVDIKELENEKFILTPPTSGHYKDFQDACQAAGFAPKVIVSCAIVKTMLGLVREDLGVTVLSSHVVAAENDPNIRIIPITPTIPRRTVLAVRNNDDIPPTLKVFLKYTSQWINTQNTQNTAGQPKVTAMKFNSELQRLRPAL</sequence>
<protein>
    <submittedName>
        <fullName evidence="6">Transcriptional regulator</fullName>
    </submittedName>
</protein>
<reference evidence="6" key="1">
    <citation type="submission" date="2019-03" db="EMBL/GenBank/DDBJ databases">
        <authorList>
            <person name="Hao L."/>
        </authorList>
    </citation>
    <scope>NUCLEOTIDE SEQUENCE</scope>
</reference>
<feature type="domain" description="HTH lysR-type" evidence="5">
    <location>
        <begin position="1"/>
        <end position="58"/>
    </location>
</feature>
<dbReference type="Pfam" id="PF03466">
    <property type="entry name" value="LysR_substrate"/>
    <property type="match status" value="1"/>
</dbReference>
<evidence type="ECO:0000256" key="1">
    <source>
        <dbReference type="ARBA" id="ARBA00009437"/>
    </source>
</evidence>
<evidence type="ECO:0000256" key="3">
    <source>
        <dbReference type="ARBA" id="ARBA00023125"/>
    </source>
</evidence>
<dbReference type="CDD" id="cd05466">
    <property type="entry name" value="PBP2_LTTR_substrate"/>
    <property type="match status" value="1"/>
</dbReference>
<dbReference type="FunFam" id="1.10.10.10:FF:000001">
    <property type="entry name" value="LysR family transcriptional regulator"/>
    <property type="match status" value="1"/>
</dbReference>
<dbReference type="PROSITE" id="PS50931">
    <property type="entry name" value="HTH_LYSR"/>
    <property type="match status" value="1"/>
</dbReference>
<dbReference type="PANTHER" id="PTHR30419">
    <property type="entry name" value="HTH-TYPE TRANSCRIPTIONAL REGULATOR YBHD"/>
    <property type="match status" value="1"/>
</dbReference>
<keyword evidence="2" id="KW-0805">Transcription regulation</keyword>
<evidence type="ECO:0000256" key="4">
    <source>
        <dbReference type="ARBA" id="ARBA00023163"/>
    </source>
</evidence>
<dbReference type="SUPFAM" id="SSF46785">
    <property type="entry name" value="Winged helix' DNA-binding domain"/>
    <property type="match status" value="1"/>
</dbReference>
<dbReference type="InterPro" id="IPR036388">
    <property type="entry name" value="WH-like_DNA-bd_sf"/>
</dbReference>
<dbReference type="InterPro" id="IPR000847">
    <property type="entry name" value="LysR_HTH_N"/>
</dbReference>
<dbReference type="Pfam" id="PF00126">
    <property type="entry name" value="HTH_1"/>
    <property type="match status" value="1"/>
</dbReference>
<dbReference type="InterPro" id="IPR005119">
    <property type="entry name" value="LysR_subst-bd"/>
</dbReference>
<dbReference type="EMBL" id="CAADRN010000014">
    <property type="protein sequence ID" value="VFU11315.1"/>
    <property type="molecule type" value="Genomic_DNA"/>
</dbReference>
<evidence type="ECO:0000256" key="2">
    <source>
        <dbReference type="ARBA" id="ARBA00023015"/>
    </source>
</evidence>